<proteinExistence type="predicted"/>
<sequence>MPSGRTGRGRGRAGPGATRRGLINIWLTMTVTDGPGSAISLVITDETHALFLYTQPGGRSSCMTLNG</sequence>
<dbReference type="EMBL" id="CAKASE010000045">
    <property type="protein sequence ID" value="CAG9560800.1"/>
    <property type="molecule type" value="Genomic_DNA"/>
</dbReference>
<name>A0A8J2VZA6_9NEOP</name>
<keyword evidence="2" id="KW-1185">Reference proteome</keyword>
<protein>
    <submittedName>
        <fullName evidence="1">(African queen) hypothetical protein</fullName>
    </submittedName>
</protein>
<organism evidence="1 2">
    <name type="scientific">Danaus chrysippus</name>
    <name type="common">African queen</name>
    <dbReference type="NCBI Taxonomy" id="151541"/>
    <lineage>
        <taxon>Eukaryota</taxon>
        <taxon>Metazoa</taxon>
        <taxon>Ecdysozoa</taxon>
        <taxon>Arthropoda</taxon>
        <taxon>Hexapoda</taxon>
        <taxon>Insecta</taxon>
        <taxon>Pterygota</taxon>
        <taxon>Neoptera</taxon>
        <taxon>Endopterygota</taxon>
        <taxon>Lepidoptera</taxon>
        <taxon>Glossata</taxon>
        <taxon>Ditrysia</taxon>
        <taxon>Papilionoidea</taxon>
        <taxon>Nymphalidae</taxon>
        <taxon>Danainae</taxon>
        <taxon>Danaini</taxon>
        <taxon>Danaina</taxon>
        <taxon>Danaus</taxon>
        <taxon>Anosia</taxon>
    </lineage>
</organism>
<evidence type="ECO:0000313" key="1">
    <source>
        <dbReference type="EMBL" id="CAG9560800.1"/>
    </source>
</evidence>
<dbReference type="AlphaFoldDB" id="A0A8J2VZA6"/>
<comment type="caution">
    <text evidence="1">The sequence shown here is derived from an EMBL/GenBank/DDBJ whole genome shotgun (WGS) entry which is preliminary data.</text>
</comment>
<accession>A0A8J2VZA6</accession>
<dbReference type="Proteomes" id="UP000789524">
    <property type="component" value="Unassembled WGS sequence"/>
</dbReference>
<reference evidence="1" key="1">
    <citation type="submission" date="2021-09" db="EMBL/GenBank/DDBJ databases">
        <authorList>
            <person name="Martin H S."/>
        </authorList>
    </citation>
    <scope>NUCLEOTIDE SEQUENCE</scope>
</reference>
<evidence type="ECO:0000313" key="2">
    <source>
        <dbReference type="Proteomes" id="UP000789524"/>
    </source>
</evidence>
<gene>
    <name evidence="1" type="ORF">DCHRY22_LOCUS2402</name>
</gene>